<dbReference type="Pfam" id="PF08874">
    <property type="entry name" value="DUF1835"/>
    <property type="match status" value="1"/>
</dbReference>
<evidence type="ECO:0000313" key="3">
    <source>
        <dbReference type="EMBL" id="MBP2257643.1"/>
    </source>
</evidence>
<evidence type="ECO:0000259" key="2">
    <source>
        <dbReference type="Pfam" id="PF12395"/>
    </source>
</evidence>
<organism evidence="3 4">
    <name type="scientific">Virgibacillus alimentarius</name>
    <dbReference type="NCBI Taxonomy" id="698769"/>
    <lineage>
        <taxon>Bacteria</taxon>
        <taxon>Bacillati</taxon>
        <taxon>Bacillota</taxon>
        <taxon>Bacilli</taxon>
        <taxon>Bacillales</taxon>
        <taxon>Bacillaceae</taxon>
        <taxon>Virgibacillus</taxon>
    </lineage>
</organism>
<dbReference type="Pfam" id="PF12395">
    <property type="entry name" value="DUF3658"/>
    <property type="match status" value="1"/>
</dbReference>
<dbReference type="InterPro" id="IPR022123">
    <property type="entry name" value="DUF3658"/>
</dbReference>
<comment type="caution">
    <text evidence="3">The sequence shown here is derived from an EMBL/GenBank/DDBJ whole genome shotgun (WGS) entry which is preliminary data.</text>
</comment>
<evidence type="ECO:0000259" key="1">
    <source>
        <dbReference type="Pfam" id="PF08874"/>
    </source>
</evidence>
<evidence type="ECO:0008006" key="5">
    <source>
        <dbReference type="Google" id="ProtNLM"/>
    </source>
</evidence>
<dbReference type="InterPro" id="IPR014973">
    <property type="entry name" value="DUF1835"/>
</dbReference>
<protein>
    <recommendedName>
        <fullName evidence="5">DUF1835 domain-containing protein</fullName>
    </recommendedName>
</protein>
<accession>A0ABS4S827</accession>
<feature type="domain" description="DUF3658" evidence="2">
    <location>
        <begin position="232"/>
        <end position="343"/>
    </location>
</feature>
<dbReference type="EMBL" id="JAGIKX010000011">
    <property type="protein sequence ID" value="MBP2257643.1"/>
    <property type="molecule type" value="Genomic_DNA"/>
</dbReference>
<name>A0ABS4S827_9BACI</name>
<feature type="domain" description="DUF1835" evidence="1">
    <location>
        <begin position="74"/>
        <end position="196"/>
    </location>
</feature>
<reference evidence="3 4" key="1">
    <citation type="submission" date="2021-03" db="EMBL/GenBank/DDBJ databases">
        <title>Genomic Encyclopedia of Type Strains, Phase IV (KMG-IV): sequencing the most valuable type-strain genomes for metagenomic binning, comparative biology and taxonomic classification.</title>
        <authorList>
            <person name="Goeker M."/>
        </authorList>
    </citation>
    <scope>NUCLEOTIDE SEQUENCE [LARGE SCALE GENOMIC DNA]</scope>
    <source>
        <strain evidence="3 4">DSM 25790</strain>
    </source>
</reference>
<proteinExistence type="predicted"/>
<dbReference type="RefSeq" id="WP_226371083.1">
    <property type="nucleotide sequence ID" value="NZ_JAGIKX010000011.1"/>
</dbReference>
<dbReference type="Proteomes" id="UP001519294">
    <property type="component" value="Unassembled WGS sequence"/>
</dbReference>
<evidence type="ECO:0000313" key="4">
    <source>
        <dbReference type="Proteomes" id="UP001519294"/>
    </source>
</evidence>
<keyword evidence="4" id="KW-1185">Reference proteome</keyword>
<gene>
    <name evidence="3" type="ORF">J2Z81_001597</name>
</gene>
<sequence>MKLNADKILQSLNEEEVYSFMRNVLFRLDYLDTTAYPEKQFITDVRDLKKRYWQLHQQRTNPNREYEEQQVSKVHIVFDLSSSGSLKIALREILAAEGEKVIAFSDIFSVGPIWRLHTEEGLKKRKEWLFYHINLEEEYIDDFGEEFVKIRSQIDAIPDAIPIHIWYGDNAHEQTGLRVALYLLREKLNPVKLINTTKAFRTVFAEKKTDDYPRNTAEIASEQLAAIYQETSAKELTPVQRRELAKEWVTLSKGDKKLRLWENGHIHSVSEDYLDDCIIRSLQKLNKERGSNDFIKSARLIGEVIGHSLHVVGDGFIEYRVRELIVNGIFDIKGVPKAMRYYEVKFRSPQMLTGID</sequence>